<dbReference type="AlphaFoldDB" id="A0A645G331"/>
<name>A0A645G331_9ZZZZ</name>
<comment type="caution">
    <text evidence="2">The sequence shown here is derived from an EMBL/GenBank/DDBJ whole genome shotgun (WGS) entry which is preliminary data.</text>
</comment>
<keyword evidence="1" id="KW-1133">Transmembrane helix</keyword>
<proteinExistence type="predicted"/>
<evidence type="ECO:0000256" key="1">
    <source>
        <dbReference type="SAM" id="Phobius"/>
    </source>
</evidence>
<evidence type="ECO:0000313" key="2">
    <source>
        <dbReference type="EMBL" id="MPN21035.1"/>
    </source>
</evidence>
<reference evidence="2" key="1">
    <citation type="submission" date="2019-08" db="EMBL/GenBank/DDBJ databases">
        <authorList>
            <person name="Kucharzyk K."/>
            <person name="Murdoch R.W."/>
            <person name="Higgins S."/>
            <person name="Loffler F."/>
        </authorList>
    </citation>
    <scope>NUCLEOTIDE SEQUENCE</scope>
</reference>
<feature type="transmembrane region" description="Helical" evidence="1">
    <location>
        <begin position="103"/>
        <end position="125"/>
    </location>
</feature>
<accession>A0A645G331</accession>
<keyword evidence="1" id="KW-0812">Transmembrane</keyword>
<keyword evidence="1" id="KW-0472">Membrane</keyword>
<protein>
    <submittedName>
        <fullName evidence="2">Uncharacterized protein</fullName>
    </submittedName>
</protein>
<dbReference type="EMBL" id="VSSQ01068909">
    <property type="protein sequence ID" value="MPN21035.1"/>
    <property type="molecule type" value="Genomic_DNA"/>
</dbReference>
<organism evidence="2">
    <name type="scientific">bioreactor metagenome</name>
    <dbReference type="NCBI Taxonomy" id="1076179"/>
    <lineage>
        <taxon>unclassified sequences</taxon>
        <taxon>metagenomes</taxon>
        <taxon>ecological metagenomes</taxon>
    </lineage>
</organism>
<gene>
    <name evidence="2" type="ORF">SDC9_168414</name>
</gene>
<sequence>MTDKEVILNFGTHLATRHFWHHQIAEYNIRLVLNSHFKSFLSISSCIYFIQRFKHLLEHLPQFIIVLHDQHGIYRFIILHMVLNHFRHELRIELIETHYSSIFIIYSLSFLFVTKMCCTFLHGYYKLRTNFLRTFHMN</sequence>